<dbReference type="RefSeq" id="WP_380226185.1">
    <property type="nucleotide sequence ID" value="NZ_JBHSOF010000018.1"/>
</dbReference>
<keyword evidence="2" id="KW-1185">Reference proteome</keyword>
<comment type="caution">
    <text evidence="1">The sequence shown here is derived from an EMBL/GenBank/DDBJ whole genome shotgun (WGS) entry which is preliminary data.</text>
</comment>
<protein>
    <submittedName>
        <fullName evidence="1">Uncharacterized protein</fullName>
    </submittedName>
</protein>
<evidence type="ECO:0000313" key="1">
    <source>
        <dbReference type="EMBL" id="MFC5664486.1"/>
    </source>
</evidence>
<dbReference type="Proteomes" id="UP001595975">
    <property type="component" value="Unassembled WGS sequence"/>
</dbReference>
<sequence length="197" mass="21465">MGRYLTVTAAVTIAEPRLRAYLRSPLAPASTWPESDWHGLCTPWPDEAVRRRYRAELPAAVAECDSWLDGDHADLLLGLAEHEDLTLRHDGETGALTLDLDTRVDFELPGMIWAFTTLRGLAGAMADGDGGLVELTPDWTDGTALMHLSPGRSRFLDPARDAAALARARDTAFDVRCAVPEADEDASAAELLERLLT</sequence>
<name>A0ABW0X7R5_9ACTN</name>
<dbReference type="EMBL" id="JBHSOF010000018">
    <property type="protein sequence ID" value="MFC5664486.1"/>
    <property type="molecule type" value="Genomic_DNA"/>
</dbReference>
<organism evidence="1 2">
    <name type="scientific">Kitasatospora misakiensis</name>
    <dbReference type="NCBI Taxonomy" id="67330"/>
    <lineage>
        <taxon>Bacteria</taxon>
        <taxon>Bacillati</taxon>
        <taxon>Actinomycetota</taxon>
        <taxon>Actinomycetes</taxon>
        <taxon>Kitasatosporales</taxon>
        <taxon>Streptomycetaceae</taxon>
        <taxon>Kitasatospora</taxon>
    </lineage>
</organism>
<reference evidence="2" key="1">
    <citation type="journal article" date="2019" name="Int. J. Syst. Evol. Microbiol.">
        <title>The Global Catalogue of Microorganisms (GCM) 10K type strain sequencing project: providing services to taxonomists for standard genome sequencing and annotation.</title>
        <authorList>
            <consortium name="The Broad Institute Genomics Platform"/>
            <consortium name="The Broad Institute Genome Sequencing Center for Infectious Disease"/>
            <person name="Wu L."/>
            <person name="Ma J."/>
        </authorList>
    </citation>
    <scope>NUCLEOTIDE SEQUENCE [LARGE SCALE GENOMIC DNA]</scope>
    <source>
        <strain evidence="2">CGMCC 4.1437</strain>
    </source>
</reference>
<proteinExistence type="predicted"/>
<evidence type="ECO:0000313" key="2">
    <source>
        <dbReference type="Proteomes" id="UP001595975"/>
    </source>
</evidence>
<accession>A0ABW0X7R5</accession>
<gene>
    <name evidence="1" type="ORF">ACFP3U_16015</name>
</gene>